<dbReference type="InterPro" id="IPR036390">
    <property type="entry name" value="WH_DNA-bd_sf"/>
</dbReference>
<accession>A0A1D8AR46</accession>
<dbReference type="AlphaFoldDB" id="A0A1D8AR46"/>
<evidence type="ECO:0000313" key="4">
    <source>
        <dbReference type="EMBL" id="AOS43360.1"/>
    </source>
</evidence>
<dbReference type="PANTHER" id="PTHR34580:SF1">
    <property type="entry name" value="PROTEIN PAFC"/>
    <property type="match status" value="1"/>
</dbReference>
<evidence type="ECO:0000256" key="1">
    <source>
        <dbReference type="ARBA" id="ARBA00023015"/>
    </source>
</evidence>
<dbReference type="Proteomes" id="UP000095228">
    <property type="component" value="Chromosome"/>
</dbReference>
<dbReference type="InterPro" id="IPR051534">
    <property type="entry name" value="CBASS_pafABC_assoc_protein"/>
</dbReference>
<protein>
    <submittedName>
        <fullName evidence="4">HTH domain protein</fullName>
    </submittedName>
</protein>
<dbReference type="PATRIC" id="fig|1838286.3.peg.410"/>
<dbReference type="PROSITE" id="PS52050">
    <property type="entry name" value="WYL"/>
    <property type="match status" value="1"/>
</dbReference>
<proteinExistence type="predicted"/>
<reference evidence="4 5" key="1">
    <citation type="submission" date="2016-06" db="EMBL/GenBank/DDBJ databases">
        <title>Three novel species with peptidoglycan cell walls form the new genus Lacunisphaera gen. nov. in the family Opitutaceae of the verrucomicrobial subdivision 4.</title>
        <authorList>
            <person name="Rast P."/>
            <person name="Gloeckner I."/>
            <person name="Jogler M."/>
            <person name="Boedeker C."/>
            <person name="Jeske O."/>
            <person name="Wiegand S."/>
            <person name="Reinhardt R."/>
            <person name="Schumann P."/>
            <person name="Rohde M."/>
            <person name="Spring S."/>
            <person name="Gloeckner F.O."/>
            <person name="Jogler C."/>
        </authorList>
    </citation>
    <scope>NUCLEOTIDE SEQUENCE [LARGE SCALE GENOMIC DNA]</scope>
    <source>
        <strain evidence="4 5">IG16b</strain>
    </source>
</reference>
<dbReference type="SUPFAM" id="SSF46785">
    <property type="entry name" value="Winged helix' DNA-binding domain"/>
    <property type="match status" value="1"/>
</dbReference>
<evidence type="ECO:0000256" key="2">
    <source>
        <dbReference type="ARBA" id="ARBA00023163"/>
    </source>
</evidence>
<dbReference type="InterPro" id="IPR028349">
    <property type="entry name" value="PafC-like"/>
</dbReference>
<sequence length="316" mass="35715">MNRTDRLVAMVLFLQGRRVVRASEMAAHFEVTERTIYRDIAALGEGGVPISGEAGVGYCLMKGYQLPPVMFTAEEASALFVGGEMVKQFTDASLHGPMASALDKLRAVLPRDKQDHVAKLVSRTIVRGRVGRAAPDIAGQRWMVTVQQGVVLRRVLRMAYRGLDREEETQRDVEPLGVVFYGGAWYLVAWCRLRTGIRHFRVDRIRRLELLPVVFTPRDDFSLAEHMERDRGAGATEPVRVWFHQHAQERAQRESYATLIEEEKRDGGAEFTLYSYSLEWTAQWLLSFGDRAEAMAPKKLRTLVRSAAEKVAAKHG</sequence>
<dbReference type="InterPro" id="IPR057727">
    <property type="entry name" value="WCX_dom"/>
</dbReference>
<dbReference type="EMBL" id="CP016094">
    <property type="protein sequence ID" value="AOS43360.1"/>
    <property type="molecule type" value="Genomic_DNA"/>
</dbReference>
<dbReference type="Gene3D" id="1.10.10.10">
    <property type="entry name" value="Winged helix-like DNA-binding domain superfamily/Winged helix DNA-binding domain"/>
    <property type="match status" value="1"/>
</dbReference>
<dbReference type="InterPro" id="IPR036388">
    <property type="entry name" value="WH-like_DNA-bd_sf"/>
</dbReference>
<feature type="domain" description="HTH deoR-type" evidence="3">
    <location>
        <begin position="3"/>
        <end position="58"/>
    </location>
</feature>
<gene>
    <name evidence="4" type="ORF">Verru16b_00403</name>
</gene>
<dbReference type="RefSeq" id="WP_069960723.1">
    <property type="nucleotide sequence ID" value="NZ_CP016094.1"/>
</dbReference>
<dbReference type="InterPro" id="IPR013196">
    <property type="entry name" value="HTH_11"/>
</dbReference>
<name>A0A1D8AR46_9BACT</name>
<evidence type="ECO:0000259" key="3">
    <source>
        <dbReference type="PROSITE" id="PS51000"/>
    </source>
</evidence>
<dbReference type="Pfam" id="PF13280">
    <property type="entry name" value="WYL"/>
    <property type="match status" value="1"/>
</dbReference>
<dbReference type="PROSITE" id="PS51000">
    <property type="entry name" value="HTH_DEOR_2"/>
    <property type="match status" value="1"/>
</dbReference>
<keyword evidence="1" id="KW-0805">Transcription regulation</keyword>
<dbReference type="InterPro" id="IPR026881">
    <property type="entry name" value="WYL_dom"/>
</dbReference>
<dbReference type="OrthoDB" id="9815009at2"/>
<dbReference type="Pfam" id="PF08279">
    <property type="entry name" value="HTH_11"/>
    <property type="match status" value="1"/>
</dbReference>
<dbReference type="PIRSF" id="PIRSF016838">
    <property type="entry name" value="PafC"/>
    <property type="match status" value="1"/>
</dbReference>
<dbReference type="InterPro" id="IPR001034">
    <property type="entry name" value="DeoR_HTH"/>
</dbReference>
<dbReference type="PANTHER" id="PTHR34580">
    <property type="match status" value="1"/>
</dbReference>
<dbReference type="STRING" id="1838286.Verru16b_00403"/>
<keyword evidence="5" id="KW-1185">Reference proteome</keyword>
<dbReference type="Pfam" id="PF25583">
    <property type="entry name" value="WCX"/>
    <property type="match status" value="1"/>
</dbReference>
<evidence type="ECO:0000313" key="5">
    <source>
        <dbReference type="Proteomes" id="UP000095228"/>
    </source>
</evidence>
<dbReference type="KEGG" id="obg:Verru16b_00403"/>
<organism evidence="4 5">
    <name type="scientific">Lacunisphaera limnophila</name>
    <dbReference type="NCBI Taxonomy" id="1838286"/>
    <lineage>
        <taxon>Bacteria</taxon>
        <taxon>Pseudomonadati</taxon>
        <taxon>Verrucomicrobiota</taxon>
        <taxon>Opitutia</taxon>
        <taxon>Opitutales</taxon>
        <taxon>Opitutaceae</taxon>
        <taxon>Lacunisphaera</taxon>
    </lineage>
</organism>
<dbReference type="GO" id="GO:0003700">
    <property type="term" value="F:DNA-binding transcription factor activity"/>
    <property type="evidence" value="ECO:0007669"/>
    <property type="project" value="InterPro"/>
</dbReference>
<keyword evidence="2" id="KW-0804">Transcription</keyword>